<comment type="caution">
    <text evidence="2">The sequence shown here is derived from an EMBL/GenBank/DDBJ whole genome shotgun (WGS) entry which is preliminary data.</text>
</comment>
<dbReference type="EMBL" id="JAIZAY010000021">
    <property type="protein sequence ID" value="KAJ8021448.1"/>
    <property type="molecule type" value="Genomic_DNA"/>
</dbReference>
<keyword evidence="3" id="KW-1185">Reference proteome</keyword>
<dbReference type="InterPro" id="IPR036691">
    <property type="entry name" value="Endo/exonu/phosph_ase_sf"/>
</dbReference>
<sequence>MARNAILNMLNDYDLSDPYRVIHPNRKVYTWRKLNPLKQARLDYFLVSNELLSFLDSVDIGLGYRTDHSLVHIKFVISNQIRGRSYWKFNTSLLRDTVYIDLVREVIRETVSNYIATPINVKKLDSIPSAHIQFRICDSLFLEILLMNIRGKSISYSSWKKKELIKKEQKLVDEIESLELNLTEQSIDIMQEKKNVLENIRKQSLEGVLLRARARWYVEGEKPTRYFLSLGILLIKVFQS</sequence>
<dbReference type="Proteomes" id="UP001152320">
    <property type="component" value="Chromosome 21"/>
</dbReference>
<keyword evidence="1" id="KW-0175">Coiled coil</keyword>
<proteinExistence type="predicted"/>
<organism evidence="2 3">
    <name type="scientific">Holothuria leucospilota</name>
    <name type="common">Black long sea cucumber</name>
    <name type="synonym">Mertensiothuria leucospilota</name>
    <dbReference type="NCBI Taxonomy" id="206669"/>
    <lineage>
        <taxon>Eukaryota</taxon>
        <taxon>Metazoa</taxon>
        <taxon>Echinodermata</taxon>
        <taxon>Eleutherozoa</taxon>
        <taxon>Echinozoa</taxon>
        <taxon>Holothuroidea</taxon>
        <taxon>Aspidochirotacea</taxon>
        <taxon>Aspidochirotida</taxon>
        <taxon>Holothuriidae</taxon>
        <taxon>Holothuria</taxon>
    </lineage>
</organism>
<accession>A0A9Q0YEV0</accession>
<dbReference type="AlphaFoldDB" id="A0A9Q0YEV0"/>
<evidence type="ECO:0000256" key="1">
    <source>
        <dbReference type="SAM" id="Coils"/>
    </source>
</evidence>
<protein>
    <submittedName>
        <fullName evidence="2">Uncharacterized protein</fullName>
    </submittedName>
</protein>
<evidence type="ECO:0000313" key="2">
    <source>
        <dbReference type="EMBL" id="KAJ8021448.1"/>
    </source>
</evidence>
<feature type="coiled-coil region" evidence="1">
    <location>
        <begin position="161"/>
        <end position="195"/>
    </location>
</feature>
<dbReference type="OrthoDB" id="9909359at2759"/>
<reference evidence="2" key="1">
    <citation type="submission" date="2021-10" db="EMBL/GenBank/DDBJ databases">
        <title>Tropical sea cucumber genome reveals ecological adaptation and Cuvierian tubules defense mechanism.</title>
        <authorList>
            <person name="Chen T."/>
        </authorList>
    </citation>
    <scope>NUCLEOTIDE SEQUENCE</scope>
    <source>
        <strain evidence="2">Nanhai2018</strain>
        <tissue evidence="2">Muscle</tissue>
    </source>
</reference>
<name>A0A9Q0YEV0_HOLLE</name>
<dbReference type="SUPFAM" id="SSF56219">
    <property type="entry name" value="DNase I-like"/>
    <property type="match status" value="1"/>
</dbReference>
<gene>
    <name evidence="2" type="ORF">HOLleu_38654</name>
</gene>
<evidence type="ECO:0000313" key="3">
    <source>
        <dbReference type="Proteomes" id="UP001152320"/>
    </source>
</evidence>
<dbReference type="Gene3D" id="3.60.10.10">
    <property type="entry name" value="Endonuclease/exonuclease/phosphatase"/>
    <property type="match status" value="1"/>
</dbReference>